<dbReference type="KEGG" id="vg:9926118"/>
<accession>E5E4K9</accession>
<organism evidence="1 2">
    <name type="scientific">Acinetobacter phage Acj61</name>
    <dbReference type="NCBI Taxonomy" id="760732"/>
    <lineage>
        <taxon>Viruses</taxon>
        <taxon>Duplodnaviria</taxon>
        <taxon>Heunggongvirae</taxon>
        <taxon>Uroviricota</taxon>
        <taxon>Caudoviricetes</taxon>
        <taxon>Pantevenvirales</taxon>
        <taxon>Straboviridae</taxon>
        <taxon>Twarogvirinae</taxon>
        <taxon>Lasallevirus</taxon>
        <taxon>Lasallevirus Acj61</taxon>
        <taxon>Acinetobacter virus Acj61</taxon>
    </lineage>
</organism>
<name>E5E4K9_9CAUD</name>
<dbReference type="InterPro" id="IPR020313">
    <property type="entry name" value="Double-stranded_DNA-bd"/>
</dbReference>
<sequence length="88" mass="10238">MAKEKVEYNAAVHGEQLHHIIKQCSDHRAIIESANEAIRELRKTAQDELGYPGGKFNKMLNMYHKDQREEFENASEEVLEDYDAVFTK</sequence>
<protein>
    <submittedName>
        <fullName evidence="1">DsbA dsDNA binding protein</fullName>
    </submittedName>
</protein>
<dbReference type="Pfam" id="PF11126">
    <property type="entry name" value="Phage_DsbA"/>
    <property type="match status" value="1"/>
</dbReference>
<dbReference type="RefSeq" id="YP_004009845.1">
    <property type="nucleotide sequence ID" value="NC_014661.1"/>
</dbReference>
<gene>
    <name evidence="1" type="primary">dsbA</name>
    <name evidence="1" type="ORF">Acj61p228</name>
</gene>
<evidence type="ECO:0000313" key="2">
    <source>
        <dbReference type="Proteomes" id="UP000008730"/>
    </source>
</evidence>
<proteinExistence type="predicted"/>
<dbReference type="GeneID" id="9926118"/>
<keyword evidence="2" id="KW-1185">Reference proteome</keyword>
<dbReference type="OrthoDB" id="21560at10239"/>
<reference evidence="1 2" key="1">
    <citation type="journal article" date="2010" name="Virol. J.">
        <title>Genomes of the T4-related bacteriophages as windows on microbial genome evolution.</title>
        <authorList>
            <person name="Petrov V.M."/>
            <person name="Ratnayaka S."/>
            <person name="Nolan J.M."/>
            <person name="Miller E.S."/>
            <person name="Karam J.D."/>
        </authorList>
    </citation>
    <scope>NUCLEOTIDE SEQUENCE [LARGE SCALE GENOMIC DNA]</scope>
</reference>
<dbReference type="Proteomes" id="UP000008730">
    <property type="component" value="Segment"/>
</dbReference>
<evidence type="ECO:0000313" key="1">
    <source>
        <dbReference type="EMBL" id="ADG36193.1"/>
    </source>
</evidence>
<dbReference type="EMBL" id="GU911519">
    <property type="protein sequence ID" value="ADG36193.1"/>
    <property type="molecule type" value="Genomic_DNA"/>
</dbReference>